<dbReference type="EMBL" id="CP037452">
    <property type="protein sequence ID" value="QDV50699.1"/>
    <property type="molecule type" value="Genomic_DNA"/>
</dbReference>
<organism evidence="6 7">
    <name type="scientific">Gimesia fumaroli</name>
    <dbReference type="NCBI Taxonomy" id="2527976"/>
    <lineage>
        <taxon>Bacteria</taxon>
        <taxon>Pseudomonadati</taxon>
        <taxon>Planctomycetota</taxon>
        <taxon>Planctomycetia</taxon>
        <taxon>Planctomycetales</taxon>
        <taxon>Planctomycetaceae</taxon>
        <taxon>Gimesia</taxon>
    </lineage>
</organism>
<dbReference type="AlphaFoldDB" id="A0A518ICE3"/>
<dbReference type="CDD" id="cd15482">
    <property type="entry name" value="Sialidase_non-viral"/>
    <property type="match status" value="1"/>
</dbReference>
<proteinExistence type="inferred from homology"/>
<feature type="chain" id="PRO_5022204727" description="exo-alpha-sialidase" evidence="4">
    <location>
        <begin position="30"/>
        <end position="390"/>
    </location>
</feature>
<dbReference type="KEGG" id="gfm:Enr17x_27420"/>
<dbReference type="GO" id="GO:0016020">
    <property type="term" value="C:membrane"/>
    <property type="evidence" value="ECO:0007669"/>
    <property type="project" value="TreeGrafter"/>
</dbReference>
<dbReference type="PANTHER" id="PTHR10628">
    <property type="entry name" value="SIALIDASE"/>
    <property type="match status" value="1"/>
</dbReference>
<evidence type="ECO:0000256" key="3">
    <source>
        <dbReference type="ARBA" id="ARBA00012733"/>
    </source>
</evidence>
<comment type="similarity">
    <text evidence="2">Belongs to the glycosyl hydrolase 33 family.</text>
</comment>
<keyword evidence="4" id="KW-0732">Signal</keyword>
<evidence type="ECO:0000256" key="1">
    <source>
        <dbReference type="ARBA" id="ARBA00000427"/>
    </source>
</evidence>
<dbReference type="GO" id="GO:0004308">
    <property type="term" value="F:exo-alpha-sialidase activity"/>
    <property type="evidence" value="ECO:0007669"/>
    <property type="project" value="UniProtKB-EC"/>
</dbReference>
<dbReference type="InterPro" id="IPR036278">
    <property type="entry name" value="Sialidase_sf"/>
</dbReference>
<dbReference type="Pfam" id="PF13088">
    <property type="entry name" value="BNR_2"/>
    <property type="match status" value="1"/>
</dbReference>
<feature type="signal peptide" evidence="4">
    <location>
        <begin position="1"/>
        <end position="29"/>
    </location>
</feature>
<evidence type="ECO:0000313" key="7">
    <source>
        <dbReference type="Proteomes" id="UP000318313"/>
    </source>
</evidence>
<evidence type="ECO:0000256" key="4">
    <source>
        <dbReference type="SAM" id="SignalP"/>
    </source>
</evidence>
<keyword evidence="6" id="KW-0378">Hydrolase</keyword>
<dbReference type="PANTHER" id="PTHR10628:SF30">
    <property type="entry name" value="EXO-ALPHA-SIALIDASE"/>
    <property type="match status" value="1"/>
</dbReference>
<evidence type="ECO:0000259" key="5">
    <source>
        <dbReference type="Pfam" id="PF13088"/>
    </source>
</evidence>
<dbReference type="EC" id="3.2.1.18" evidence="3"/>
<gene>
    <name evidence="6" type="primary">nedA_2</name>
    <name evidence="6" type="ORF">Enr17x_27420</name>
</gene>
<evidence type="ECO:0000313" key="6">
    <source>
        <dbReference type="EMBL" id="QDV50699.1"/>
    </source>
</evidence>
<comment type="catalytic activity">
    <reaction evidence="1">
        <text>Hydrolysis of alpha-(2-&gt;3)-, alpha-(2-&gt;6)-, alpha-(2-&gt;8)- glycosidic linkages of terminal sialic acid residues in oligosaccharides, glycoproteins, glycolipids, colominic acid and synthetic substrates.</text>
        <dbReference type="EC" id="3.2.1.18"/>
    </reaction>
</comment>
<keyword evidence="7" id="KW-1185">Reference proteome</keyword>
<keyword evidence="6" id="KW-0326">Glycosidase</keyword>
<dbReference type="SUPFAM" id="SSF50939">
    <property type="entry name" value="Sialidases"/>
    <property type="match status" value="1"/>
</dbReference>
<dbReference type="InterPro" id="IPR011040">
    <property type="entry name" value="Sialidase"/>
</dbReference>
<evidence type="ECO:0000256" key="2">
    <source>
        <dbReference type="ARBA" id="ARBA00009348"/>
    </source>
</evidence>
<dbReference type="Proteomes" id="UP000318313">
    <property type="component" value="Chromosome"/>
</dbReference>
<protein>
    <recommendedName>
        <fullName evidence="3">exo-alpha-sialidase</fullName>
        <ecNumber evidence="3">3.2.1.18</ecNumber>
    </recommendedName>
</protein>
<dbReference type="GO" id="GO:0009313">
    <property type="term" value="P:oligosaccharide catabolic process"/>
    <property type="evidence" value="ECO:0007669"/>
    <property type="project" value="TreeGrafter"/>
</dbReference>
<sequence precursor="true">MKKCMTNCFPFLLVPCLLFLTGGSTSVLAQEAESPALKTDTKTVVFQRGDGGYHSFRIPALIVSQKGTLLAFAEGRKNNLGDSGDIDLVLKRSTDNGKTWSDLLVLWNDCENTCGNPCPVVDQSTGRIWLPLTWNHGKDHEKQIKDKTARDTRRVYMSYSDDDGVTWKAPYEITETTKKPEWTWYATGPGNGIQLTRGSHKGRLVIPCDHNVTLDGKVVRRAHAIYSDDHGKTWQLSQPIGVKTNECAVVELADGRLLMNMRSYHGQNRRAIAYSDDGGATWSTESLDAALIEPVCQASLIRVRFPESGKPGQILFSNPASKKREKMTVRLSEDDGKTWSASRLVSPGKAAYSCLAALSDGTIGLLYERDGYQTIEFVTFDLDQFLTDRP</sequence>
<dbReference type="GO" id="GO:0005737">
    <property type="term" value="C:cytoplasm"/>
    <property type="evidence" value="ECO:0007669"/>
    <property type="project" value="TreeGrafter"/>
</dbReference>
<feature type="domain" description="Sialidase" evidence="5">
    <location>
        <begin position="67"/>
        <end position="364"/>
    </location>
</feature>
<accession>A0A518ICE3</accession>
<dbReference type="Gene3D" id="2.120.10.10">
    <property type="match status" value="1"/>
</dbReference>
<dbReference type="FunFam" id="2.120.10.10:FF:000012">
    <property type="entry name" value="Sialidase [Precursor]"/>
    <property type="match status" value="1"/>
</dbReference>
<dbReference type="GO" id="GO:0006689">
    <property type="term" value="P:ganglioside catabolic process"/>
    <property type="evidence" value="ECO:0007669"/>
    <property type="project" value="TreeGrafter"/>
</dbReference>
<reference evidence="6 7" key="1">
    <citation type="submission" date="2019-03" db="EMBL/GenBank/DDBJ databases">
        <title>Deep-cultivation of Planctomycetes and their phenomic and genomic characterization uncovers novel biology.</title>
        <authorList>
            <person name="Wiegand S."/>
            <person name="Jogler M."/>
            <person name="Boedeker C."/>
            <person name="Pinto D."/>
            <person name="Vollmers J."/>
            <person name="Rivas-Marin E."/>
            <person name="Kohn T."/>
            <person name="Peeters S.H."/>
            <person name="Heuer A."/>
            <person name="Rast P."/>
            <person name="Oberbeckmann S."/>
            <person name="Bunk B."/>
            <person name="Jeske O."/>
            <person name="Meyerdierks A."/>
            <person name="Storesund J.E."/>
            <person name="Kallscheuer N."/>
            <person name="Luecker S."/>
            <person name="Lage O.M."/>
            <person name="Pohl T."/>
            <person name="Merkel B.J."/>
            <person name="Hornburger P."/>
            <person name="Mueller R.-W."/>
            <person name="Bruemmer F."/>
            <person name="Labrenz M."/>
            <person name="Spormann A.M."/>
            <person name="Op den Camp H."/>
            <person name="Overmann J."/>
            <person name="Amann R."/>
            <person name="Jetten M.S.M."/>
            <person name="Mascher T."/>
            <person name="Medema M.H."/>
            <person name="Devos D.P."/>
            <person name="Kaster A.-K."/>
            <person name="Ovreas L."/>
            <person name="Rohde M."/>
            <person name="Galperin M.Y."/>
            <person name="Jogler C."/>
        </authorList>
    </citation>
    <scope>NUCLEOTIDE SEQUENCE [LARGE SCALE GENOMIC DNA]</scope>
    <source>
        <strain evidence="6 7">Enr17</strain>
    </source>
</reference>
<dbReference type="InterPro" id="IPR026856">
    <property type="entry name" value="Sialidase_fam"/>
</dbReference>
<name>A0A518ICE3_9PLAN</name>